<dbReference type="AlphaFoldDB" id="A0A8I3AA62"/>
<dbReference type="EMBL" id="JAGFBS010000009">
    <property type="protein sequence ID" value="KAG6377633.1"/>
    <property type="molecule type" value="Genomic_DNA"/>
</dbReference>
<evidence type="ECO:0000313" key="1">
    <source>
        <dbReference type="EMBL" id="KAG6377633.1"/>
    </source>
</evidence>
<name>A0A8I3AA62_9AGAM</name>
<sequence length="129" mass="14508">MLKKSWHSPIYSFFKLDAVKVEYVDGRLVHFFPCAAGKCKNSVGGVRHYQDSKDRASTANLKHHAVACWGKEAVDNTCSGDIPQGPTGSIYAAFARQGELGTKQPVYHTQRALSNDEMRYDKSYFILQY</sequence>
<protein>
    <submittedName>
        <fullName evidence="1">Uncharacterized protein</fullName>
    </submittedName>
</protein>
<dbReference type="Proteomes" id="UP000683000">
    <property type="component" value="Unassembled WGS sequence"/>
</dbReference>
<proteinExistence type="predicted"/>
<dbReference type="OrthoDB" id="2687121at2759"/>
<gene>
    <name evidence="1" type="ORF">JVT61DRAFT_15452</name>
</gene>
<reference evidence="1" key="1">
    <citation type="submission" date="2021-03" db="EMBL/GenBank/DDBJ databases">
        <title>Evolutionary innovations through gain and loss of genes in the ectomycorrhizal Boletales.</title>
        <authorList>
            <person name="Wu G."/>
            <person name="Miyauchi S."/>
            <person name="Morin E."/>
            <person name="Yang Z.-L."/>
            <person name="Xu J."/>
            <person name="Martin F.M."/>
        </authorList>
    </citation>
    <scope>NUCLEOTIDE SEQUENCE</scope>
    <source>
        <strain evidence="1">BR01</strain>
    </source>
</reference>
<keyword evidence="2" id="KW-1185">Reference proteome</keyword>
<accession>A0A8I3AA62</accession>
<evidence type="ECO:0000313" key="2">
    <source>
        <dbReference type="Proteomes" id="UP000683000"/>
    </source>
</evidence>
<comment type="caution">
    <text evidence="1">The sequence shown here is derived from an EMBL/GenBank/DDBJ whole genome shotgun (WGS) entry which is preliminary data.</text>
</comment>
<organism evidence="1 2">
    <name type="scientific">Boletus reticuloceps</name>
    <dbReference type="NCBI Taxonomy" id="495285"/>
    <lineage>
        <taxon>Eukaryota</taxon>
        <taxon>Fungi</taxon>
        <taxon>Dikarya</taxon>
        <taxon>Basidiomycota</taxon>
        <taxon>Agaricomycotina</taxon>
        <taxon>Agaricomycetes</taxon>
        <taxon>Agaricomycetidae</taxon>
        <taxon>Boletales</taxon>
        <taxon>Boletineae</taxon>
        <taxon>Boletaceae</taxon>
        <taxon>Boletoideae</taxon>
        <taxon>Boletus</taxon>
    </lineage>
</organism>